<evidence type="ECO:0000259" key="3">
    <source>
        <dbReference type="SMART" id="SM00849"/>
    </source>
</evidence>
<protein>
    <recommendedName>
        <fullName evidence="2">UPF0173 metal-dependent hydrolase N0B31_06830</fullName>
    </recommendedName>
</protein>
<dbReference type="Gene3D" id="3.60.15.10">
    <property type="entry name" value="Ribonuclease Z/Hydroxyacylglutathione hydrolase-like"/>
    <property type="match status" value="1"/>
</dbReference>
<dbReference type="NCBIfam" id="NF001911">
    <property type="entry name" value="PRK00685.1"/>
    <property type="match status" value="1"/>
</dbReference>
<evidence type="ECO:0000313" key="5">
    <source>
        <dbReference type="Proteomes" id="UP001057580"/>
    </source>
</evidence>
<dbReference type="PANTHER" id="PTHR43546:SF3">
    <property type="entry name" value="UPF0173 METAL-DEPENDENT HYDROLASE MJ1163"/>
    <property type="match status" value="1"/>
</dbReference>
<dbReference type="KEGG" id="ssai:N0B31_06830"/>
<proteinExistence type="inferred from homology"/>
<keyword evidence="5" id="KW-1185">Reference proteome</keyword>
<dbReference type="InterPro" id="IPR036866">
    <property type="entry name" value="RibonucZ/Hydroxyglut_hydro"/>
</dbReference>
<feature type="domain" description="Metallo-beta-lactamase" evidence="3">
    <location>
        <begin position="7"/>
        <end position="202"/>
    </location>
</feature>
<comment type="similarity">
    <text evidence="2">Belongs to the UPF0173 family.</text>
</comment>
<dbReference type="EMBL" id="CP104003">
    <property type="protein sequence ID" value="UWM55997.1"/>
    <property type="molecule type" value="Genomic_DNA"/>
</dbReference>
<organism evidence="4 5">
    <name type="scientific">Salinirubellus salinus</name>
    <dbReference type="NCBI Taxonomy" id="1364945"/>
    <lineage>
        <taxon>Archaea</taxon>
        <taxon>Methanobacteriati</taxon>
        <taxon>Methanobacteriota</taxon>
        <taxon>Stenosarchaea group</taxon>
        <taxon>Halobacteria</taxon>
        <taxon>Halobacteriales</taxon>
        <taxon>Natronomonadaceae</taxon>
        <taxon>Salinirubellus</taxon>
    </lineage>
</organism>
<dbReference type="SUPFAM" id="SSF56281">
    <property type="entry name" value="Metallo-hydrolase/oxidoreductase"/>
    <property type="match status" value="1"/>
</dbReference>
<dbReference type="PANTHER" id="PTHR43546">
    <property type="entry name" value="UPF0173 METAL-DEPENDENT HYDROLASE MJ1163-RELATED"/>
    <property type="match status" value="1"/>
</dbReference>
<name>A0A9E7UC92_9EURY</name>
<dbReference type="AlphaFoldDB" id="A0A9E7UC92"/>
<dbReference type="SMART" id="SM00849">
    <property type="entry name" value="Lactamase_B"/>
    <property type="match status" value="1"/>
</dbReference>
<dbReference type="GO" id="GO:0016787">
    <property type="term" value="F:hydrolase activity"/>
    <property type="evidence" value="ECO:0007669"/>
    <property type="project" value="UniProtKB-UniRule"/>
</dbReference>
<evidence type="ECO:0000313" key="4">
    <source>
        <dbReference type="EMBL" id="UWM55997.1"/>
    </source>
</evidence>
<gene>
    <name evidence="4" type="ORF">N0B31_06830</name>
</gene>
<dbReference type="InterPro" id="IPR050114">
    <property type="entry name" value="UPF0173_UPF0282_UlaG_hydrolase"/>
</dbReference>
<reference evidence="4" key="1">
    <citation type="submission" date="2022-09" db="EMBL/GenBank/DDBJ databases">
        <title>Diverse halophilic archaea isolated from saline environments.</title>
        <authorList>
            <person name="Cui H.-L."/>
        </authorList>
    </citation>
    <scope>NUCLEOTIDE SEQUENCE</scope>
    <source>
        <strain evidence="4">ZS-35-S2</strain>
    </source>
</reference>
<dbReference type="Proteomes" id="UP001057580">
    <property type="component" value="Chromosome"/>
</dbReference>
<evidence type="ECO:0000256" key="2">
    <source>
        <dbReference type="HAMAP-Rule" id="MF_00457"/>
    </source>
</evidence>
<keyword evidence="1 2" id="KW-0378">Hydrolase</keyword>
<dbReference type="GeneID" id="74942122"/>
<dbReference type="RefSeq" id="WP_260595117.1">
    <property type="nucleotide sequence ID" value="NZ_CP104003.1"/>
</dbReference>
<dbReference type="InterPro" id="IPR022877">
    <property type="entry name" value="UPF0173"/>
</dbReference>
<evidence type="ECO:0000256" key="1">
    <source>
        <dbReference type="ARBA" id="ARBA00022801"/>
    </source>
</evidence>
<dbReference type="InterPro" id="IPR001279">
    <property type="entry name" value="Metallo-B-lactamas"/>
</dbReference>
<dbReference type="Pfam" id="PF13483">
    <property type="entry name" value="Lactamase_B_3"/>
    <property type="match status" value="1"/>
</dbReference>
<sequence>MELTWHGHSTWHVEVGDTTLLIDPFFGNPHTSVEPSDVGPVDYVLLTHGHEDHIAHAGEFSDATLVTTPELSGYVTENMGFENTIPAGGMNYGGTVECGDAFVTMVRADHTNGIMTGYEFSGGPPGGFVVSDKKPTQESDPDATTFYHAGDTSLMVEMREVIGPYLEPDAAALPIGDHFTMGPVQAAIAVDWLDVDVAFPMHYDTFPPIEVDTDDFVRETKATGSDAEVVVLEGDESYTLDGDAY</sequence>
<dbReference type="HAMAP" id="MF_00457">
    <property type="entry name" value="UPF0173"/>
    <property type="match status" value="1"/>
</dbReference>
<accession>A0A9E7UC92</accession>